<dbReference type="InterPro" id="IPR036866">
    <property type="entry name" value="RibonucZ/Hydroxyglut_hydro"/>
</dbReference>
<dbReference type="PANTHER" id="PTHR47619:SF1">
    <property type="entry name" value="EXODEOXYRIBONUCLEASE WALJ"/>
    <property type="match status" value="1"/>
</dbReference>
<dbReference type="Proteomes" id="UP000247523">
    <property type="component" value="Unassembled WGS sequence"/>
</dbReference>
<evidence type="ECO:0000259" key="5">
    <source>
        <dbReference type="SMART" id="SM00849"/>
    </source>
</evidence>
<proteinExistence type="predicted"/>
<keyword evidence="8" id="KW-1185">Reference proteome</keyword>
<dbReference type="SUPFAM" id="SSF56281">
    <property type="entry name" value="Metallo-hydrolase/oxidoreductase"/>
    <property type="match status" value="1"/>
</dbReference>
<dbReference type="EMBL" id="NOKA02000001">
    <property type="protein sequence ID" value="RDY33300.1"/>
    <property type="molecule type" value="Genomic_DNA"/>
</dbReference>
<gene>
    <name evidence="6" type="ORF">C8E03_101583</name>
    <name evidence="7" type="ORF">CG710_000260</name>
</gene>
<keyword evidence="2" id="KW-0479">Metal-binding</keyword>
<reference evidence="6 9" key="2">
    <citation type="submission" date="2018-05" db="EMBL/GenBank/DDBJ databases">
        <title>Genomic Encyclopedia of Type Strains, Phase IV (KMG-IV): sequencing the most valuable type-strain genomes for metagenomic binning, comparative biology and taxonomic classification.</title>
        <authorList>
            <person name="Goeker M."/>
        </authorList>
    </citation>
    <scope>NUCLEOTIDE SEQUENCE [LARGE SCALE GENOMIC DNA]</scope>
    <source>
        <strain evidence="6 9">DSM 28816</strain>
    </source>
</reference>
<dbReference type="Gene3D" id="3.60.15.10">
    <property type="entry name" value="Ribonuclease Z/Hydroxyacylglutathione hydrolase-like"/>
    <property type="match status" value="1"/>
</dbReference>
<feature type="domain" description="Metallo-beta-lactamase" evidence="5">
    <location>
        <begin position="11"/>
        <end position="191"/>
    </location>
</feature>
<sequence>MNLCSITSGSSGNCIYVGSSNTHLMIDAGISGKRIENGLNQIGLKTADMNGILITHEHSDHIGGLGVVSRRYGIPIYATKGTIREIKSAKSLGAIPDELFREIEADKEFQVDELTVHPFTVSHDAVQPVAYRISRGEKSIAVATDLGKYDDYTIDNLKDLDVLLLEANHDINMLQVGSYPYYLKQRILGDKGHLSNELSGRLLCRLLSDKLKAVVLGHLSKENNYEELAYETVRLEISMGETSYKPGDFSITVAKRDSVSELIAI</sequence>
<dbReference type="InterPro" id="IPR001279">
    <property type="entry name" value="Metallo-B-lactamas"/>
</dbReference>
<keyword evidence="4" id="KW-0862">Zinc</keyword>
<evidence type="ECO:0000313" key="7">
    <source>
        <dbReference type="EMBL" id="RDY33300.1"/>
    </source>
</evidence>
<dbReference type="RefSeq" id="WP_094379951.1">
    <property type="nucleotide sequence ID" value="NZ_NOKA02000001.1"/>
</dbReference>
<evidence type="ECO:0000256" key="4">
    <source>
        <dbReference type="ARBA" id="ARBA00022833"/>
    </source>
</evidence>
<evidence type="ECO:0000256" key="2">
    <source>
        <dbReference type="ARBA" id="ARBA00022723"/>
    </source>
</evidence>
<dbReference type="InterPro" id="IPR052533">
    <property type="entry name" value="WalJ/YycJ-like"/>
</dbReference>
<comment type="cofactor">
    <cofactor evidence="1">
        <name>Zn(2+)</name>
        <dbReference type="ChEBI" id="CHEBI:29105"/>
    </cofactor>
</comment>
<evidence type="ECO:0000256" key="3">
    <source>
        <dbReference type="ARBA" id="ARBA00022801"/>
    </source>
</evidence>
<dbReference type="AlphaFoldDB" id="A0A255ILK3"/>
<dbReference type="PROSITE" id="PS00743">
    <property type="entry name" value="BETA_LACTAMASE_B_1"/>
    <property type="match status" value="1"/>
</dbReference>
<evidence type="ECO:0000313" key="6">
    <source>
        <dbReference type="EMBL" id="PXV95952.1"/>
    </source>
</evidence>
<dbReference type="GO" id="GO:0008800">
    <property type="term" value="F:beta-lactamase activity"/>
    <property type="evidence" value="ECO:0007669"/>
    <property type="project" value="InterPro"/>
</dbReference>
<dbReference type="PANTHER" id="PTHR47619">
    <property type="entry name" value="METALLO-HYDROLASE YYCJ-RELATED"/>
    <property type="match status" value="1"/>
</dbReference>
<dbReference type="InterPro" id="IPR001018">
    <property type="entry name" value="Beta-lactamase_class-B_CS"/>
</dbReference>
<reference evidence="7 8" key="1">
    <citation type="journal article" date="2017" name="Genome Announc.">
        <title>Draft Genome Sequence of a Sporulating and Motile Strain of Lachnotalea glycerini Isolated from Water in Quebec City, Canada.</title>
        <authorList>
            <person name="Maheux A.F."/>
            <person name="Boudreau D.K."/>
            <person name="Berube E."/>
            <person name="Boissinot M."/>
            <person name="Raymond F."/>
            <person name="Brodeur S."/>
            <person name="Corbeil J."/>
            <person name="Isabel S."/>
            <person name="Omar R.F."/>
            <person name="Bergeron M.G."/>
        </authorList>
    </citation>
    <scope>NUCLEOTIDE SEQUENCE [LARGE SCALE GENOMIC DNA]</scope>
    <source>
        <strain evidence="7 8">CCRI-19302</strain>
    </source>
</reference>
<comment type="caution">
    <text evidence="7">The sequence shown here is derived from an EMBL/GenBank/DDBJ whole genome shotgun (WGS) entry which is preliminary data.</text>
</comment>
<dbReference type="EMBL" id="QICS01000001">
    <property type="protein sequence ID" value="PXV95952.1"/>
    <property type="molecule type" value="Genomic_DNA"/>
</dbReference>
<protein>
    <submittedName>
        <fullName evidence="7">MBL fold metallo-hydrolase</fullName>
    </submittedName>
    <submittedName>
        <fullName evidence="6">Phosphoribosyl 1,2-cyclic phosphodiesterase</fullName>
    </submittedName>
</protein>
<name>A0A255ILK3_9FIRM</name>
<evidence type="ECO:0000256" key="1">
    <source>
        <dbReference type="ARBA" id="ARBA00001947"/>
    </source>
</evidence>
<evidence type="ECO:0000313" key="9">
    <source>
        <dbReference type="Proteomes" id="UP000247523"/>
    </source>
</evidence>
<reference evidence="7" key="3">
    <citation type="submission" date="2018-07" db="EMBL/GenBank/DDBJ databases">
        <authorList>
            <person name="Quirk P.G."/>
            <person name="Krulwich T.A."/>
        </authorList>
    </citation>
    <scope>NUCLEOTIDE SEQUENCE</scope>
    <source>
        <strain evidence="7">CCRI-19302</strain>
    </source>
</reference>
<keyword evidence="3 7" id="KW-0378">Hydrolase</keyword>
<dbReference type="SMART" id="SM00849">
    <property type="entry name" value="Lactamase_B"/>
    <property type="match status" value="1"/>
</dbReference>
<evidence type="ECO:0000313" key="8">
    <source>
        <dbReference type="Proteomes" id="UP000216411"/>
    </source>
</evidence>
<dbReference type="OrthoDB" id="9781189at2"/>
<dbReference type="Proteomes" id="UP000216411">
    <property type="component" value="Unassembled WGS sequence"/>
</dbReference>
<organism evidence="7 8">
    <name type="scientific">Lachnotalea glycerini</name>
    <dbReference type="NCBI Taxonomy" id="1763509"/>
    <lineage>
        <taxon>Bacteria</taxon>
        <taxon>Bacillati</taxon>
        <taxon>Bacillota</taxon>
        <taxon>Clostridia</taxon>
        <taxon>Lachnospirales</taxon>
        <taxon>Lachnospiraceae</taxon>
        <taxon>Lachnotalea</taxon>
    </lineage>
</organism>
<dbReference type="GO" id="GO:0008270">
    <property type="term" value="F:zinc ion binding"/>
    <property type="evidence" value="ECO:0007669"/>
    <property type="project" value="InterPro"/>
</dbReference>
<dbReference type="GO" id="GO:0017001">
    <property type="term" value="P:antibiotic catabolic process"/>
    <property type="evidence" value="ECO:0007669"/>
    <property type="project" value="InterPro"/>
</dbReference>
<dbReference type="Pfam" id="PF12706">
    <property type="entry name" value="Lactamase_B_2"/>
    <property type="match status" value="1"/>
</dbReference>
<accession>A0A255ILK3</accession>